<dbReference type="AlphaFoldDB" id="A0A916VRV1"/>
<proteinExistence type="predicted"/>
<evidence type="ECO:0000313" key="3">
    <source>
        <dbReference type="Proteomes" id="UP000628017"/>
    </source>
</evidence>
<accession>A0A916VRV1</accession>
<feature type="domain" description="Lambda phage tail tube protein N-terminal" evidence="1">
    <location>
        <begin position="27"/>
        <end position="139"/>
    </location>
</feature>
<evidence type="ECO:0000313" key="2">
    <source>
        <dbReference type="EMBL" id="GGA23936.1"/>
    </source>
</evidence>
<reference evidence="2" key="2">
    <citation type="submission" date="2020-09" db="EMBL/GenBank/DDBJ databases">
        <authorList>
            <person name="Sun Q."/>
            <person name="Zhou Y."/>
        </authorList>
    </citation>
    <scope>NUCLEOTIDE SEQUENCE</scope>
    <source>
        <strain evidence="2">CGMCC 1.15880</strain>
    </source>
</reference>
<protein>
    <submittedName>
        <fullName evidence="2">Phage capsid protein</fullName>
    </submittedName>
</protein>
<evidence type="ECO:0000259" key="1">
    <source>
        <dbReference type="Pfam" id="PF16461"/>
    </source>
</evidence>
<keyword evidence="3" id="KW-1185">Reference proteome</keyword>
<name>A0A916VRV1_9RHOB</name>
<dbReference type="RefSeq" id="WP_188676021.1">
    <property type="nucleotide sequence ID" value="NZ_BMKA01000003.1"/>
</dbReference>
<gene>
    <name evidence="2" type="ORF">GCM10011498_26090</name>
</gene>
<sequence>MPVTSATIGMKATFSIGDGVDGGSTTYTKVGFEITTITSPGMTREAIDVTHLESEDDAREYIAGLLDTDPATIAFNYNASATDSLYAAMLAGKGDFRITFPNGVKMDFSGIAQSWKPGDPSTTTMAGEFTVKPSGIPTLTAAS</sequence>
<reference evidence="2" key="1">
    <citation type="journal article" date="2014" name="Int. J. Syst. Evol. Microbiol.">
        <title>Complete genome sequence of Corynebacterium casei LMG S-19264T (=DSM 44701T), isolated from a smear-ripened cheese.</title>
        <authorList>
            <consortium name="US DOE Joint Genome Institute (JGI-PGF)"/>
            <person name="Walter F."/>
            <person name="Albersmeier A."/>
            <person name="Kalinowski J."/>
            <person name="Ruckert C."/>
        </authorList>
    </citation>
    <scope>NUCLEOTIDE SEQUENCE</scope>
    <source>
        <strain evidence="2">CGMCC 1.15880</strain>
    </source>
</reference>
<dbReference type="InterPro" id="IPR032494">
    <property type="entry name" value="Phage_TTP_N"/>
</dbReference>
<organism evidence="2 3">
    <name type="scientific">Neptunicoccus cionae</name>
    <dbReference type="NCBI Taxonomy" id="2035344"/>
    <lineage>
        <taxon>Bacteria</taxon>
        <taxon>Pseudomonadati</taxon>
        <taxon>Pseudomonadota</taxon>
        <taxon>Alphaproteobacteria</taxon>
        <taxon>Rhodobacterales</taxon>
        <taxon>Paracoccaceae</taxon>
        <taxon>Neptunicoccus</taxon>
    </lineage>
</organism>
<comment type="caution">
    <text evidence="2">The sequence shown here is derived from an EMBL/GenBank/DDBJ whole genome shotgun (WGS) entry which is preliminary data.</text>
</comment>
<dbReference type="Proteomes" id="UP000628017">
    <property type="component" value="Unassembled WGS sequence"/>
</dbReference>
<dbReference type="EMBL" id="BMKA01000003">
    <property type="protein sequence ID" value="GGA23936.1"/>
    <property type="molecule type" value="Genomic_DNA"/>
</dbReference>
<dbReference type="Pfam" id="PF16461">
    <property type="entry name" value="Phage_TTP_12"/>
    <property type="match status" value="1"/>
</dbReference>
<dbReference type="Gene3D" id="4.10.410.40">
    <property type="match status" value="1"/>
</dbReference>